<organism evidence="1 2">
    <name type="scientific">Xanthocytophaga flava</name>
    <dbReference type="NCBI Taxonomy" id="3048013"/>
    <lineage>
        <taxon>Bacteria</taxon>
        <taxon>Pseudomonadati</taxon>
        <taxon>Bacteroidota</taxon>
        <taxon>Cytophagia</taxon>
        <taxon>Cytophagales</taxon>
        <taxon>Rhodocytophagaceae</taxon>
        <taxon>Xanthocytophaga</taxon>
    </lineage>
</organism>
<dbReference type="EMBL" id="JASJOS010000017">
    <property type="protein sequence ID" value="MDJ1484954.1"/>
    <property type="molecule type" value="Genomic_DNA"/>
</dbReference>
<dbReference type="SUPFAM" id="SSF55781">
    <property type="entry name" value="GAF domain-like"/>
    <property type="match status" value="1"/>
</dbReference>
<dbReference type="RefSeq" id="WP_313986843.1">
    <property type="nucleotide sequence ID" value="NZ_JASJOS010000017.1"/>
</dbReference>
<gene>
    <name evidence="1" type="ORF">QNI16_30925</name>
</gene>
<evidence type="ECO:0008006" key="3">
    <source>
        <dbReference type="Google" id="ProtNLM"/>
    </source>
</evidence>
<proteinExistence type="predicted"/>
<protein>
    <recommendedName>
        <fullName evidence="3">GAF domain-containing protein</fullName>
    </recommendedName>
</protein>
<dbReference type="Proteomes" id="UP001241110">
    <property type="component" value="Unassembled WGS sequence"/>
</dbReference>
<sequence>MNFLPFVDSPLRIQLSFEPAFEHLERVAADSTNDHSVRAKRLLADLAPYPELRTGITDITQITENTILIQRLLADYFPSELTLNEIKAVSLPYTNIVFNHSERFKNILKAAGPDFEINIRDFDEHQFYILSCCLILNEFYGTQLDFSKPLFYDIPTAEGILKHYRILYNGDFLEVSPTENAVLLSQEDIELLINSYDNISLWKEKFPQESWQIRGFGIMTLFDATVENAVSIFKEKLLGINSVGFQQSVESVFRSIFRLWDIKIGFSFLNPDEHTLNTDPFGQQIGSFLLEDNQPREITDLLGQDIVQNFLENRSYFAISNTTDFRIANPHVCWINHLITQGIQSIILTPIIKNGLFLGILEVVAFKPRQLNSINANKLDVVMPFLTDTIERLAAEWQNQIQAVIQTNYTTIHKSVYWKFRAEAESLIYKRQLGISHALNEIVFPEVYPLYGQIDIKGSSEARNASVQKDLIKQIKTLLNLFKKLDDPLFIHSFVKEEQQLQDYLTDLSMPLRASTEQYISGYISRIHTRLRLMSETEAEPLITEYFRKTDRETGSFHIYRRKYENTIHRINQALAEHIDMRQVEAQDVFPHYYERFKTDGIEHNLYIGHSIAPRLEFDIKKLYALRLWQLQVLCEMESIHHAQIRDLPYPLAVTTLILVYNSAISIRFRMDEKRFDVDGSYNARFEIIKKRIDKACIKGTTNRITQVGKITIVYSNYVEEQEYLHYIKTLQARNMLAAEIEQFEVEDLQGISGLKMLRARILHANESL</sequence>
<accession>A0AAE3UCM1</accession>
<comment type="caution">
    <text evidence="1">The sequence shown here is derived from an EMBL/GenBank/DDBJ whole genome shotgun (WGS) entry which is preliminary data.</text>
</comment>
<evidence type="ECO:0000313" key="2">
    <source>
        <dbReference type="Proteomes" id="UP001241110"/>
    </source>
</evidence>
<name>A0AAE3UCM1_9BACT</name>
<reference evidence="1" key="1">
    <citation type="submission" date="2023-05" db="EMBL/GenBank/DDBJ databases">
        <authorList>
            <person name="Zhang X."/>
        </authorList>
    </citation>
    <scope>NUCLEOTIDE SEQUENCE</scope>
    <source>
        <strain evidence="1">YF14B1</strain>
    </source>
</reference>
<dbReference type="AlphaFoldDB" id="A0AAE3UCM1"/>
<evidence type="ECO:0000313" key="1">
    <source>
        <dbReference type="EMBL" id="MDJ1484954.1"/>
    </source>
</evidence>